<reference evidence="3" key="1">
    <citation type="submission" date="2020-03" db="EMBL/GenBank/DDBJ databases">
        <title>The deep terrestrial virosphere.</title>
        <authorList>
            <person name="Holmfeldt K."/>
            <person name="Nilsson E."/>
            <person name="Simone D."/>
            <person name="Lopez-Fernandez M."/>
            <person name="Wu X."/>
            <person name="de Brujin I."/>
            <person name="Lundin D."/>
            <person name="Andersson A."/>
            <person name="Bertilsson S."/>
            <person name="Dopson M."/>
        </authorList>
    </citation>
    <scope>NUCLEOTIDE SEQUENCE</scope>
    <source>
        <strain evidence="3">MM171A02554</strain>
        <strain evidence="2">MM171B01072</strain>
        <strain evidence="1">MM415A01300</strain>
    </source>
</reference>
<dbReference type="AlphaFoldDB" id="A0A6M3X4U4"/>
<evidence type="ECO:0000313" key="3">
    <source>
        <dbReference type="EMBL" id="QJH92679.1"/>
    </source>
</evidence>
<organism evidence="3">
    <name type="scientific">viral metagenome</name>
    <dbReference type="NCBI Taxonomy" id="1070528"/>
    <lineage>
        <taxon>unclassified sequences</taxon>
        <taxon>metagenomes</taxon>
        <taxon>organismal metagenomes</taxon>
    </lineage>
</organism>
<accession>A0A6M3X4U4</accession>
<gene>
    <name evidence="3" type="ORF">MM171A02554_0003</name>
    <name evidence="2" type="ORF">MM171B01072_0003</name>
    <name evidence="1" type="ORF">MM415A01300_0023</name>
</gene>
<sequence length="110" mass="12778">MKTINKSEADTNVLRKIFRKTLRYNTKLEMKPIKKLTVVITNSRRSMRVSGRAHVGGWKVRMIVSKDAKPSTVAAVFFHELQHIRGYNHKVLGTKIIYKDDFQWANAYSL</sequence>
<protein>
    <recommendedName>
        <fullName evidence="4">WLM domain-containing protein</fullName>
    </recommendedName>
</protein>
<evidence type="ECO:0000313" key="1">
    <source>
        <dbReference type="EMBL" id="QJA77478.1"/>
    </source>
</evidence>
<proteinExistence type="predicted"/>
<evidence type="ECO:0000313" key="2">
    <source>
        <dbReference type="EMBL" id="QJB02760.1"/>
    </source>
</evidence>
<dbReference type="EMBL" id="MT143806">
    <property type="protein sequence ID" value="QJB02760.1"/>
    <property type="molecule type" value="Genomic_DNA"/>
</dbReference>
<name>A0A6M3X4U4_9ZZZZ</name>
<evidence type="ECO:0008006" key="4">
    <source>
        <dbReference type="Google" id="ProtNLM"/>
    </source>
</evidence>
<dbReference type="EMBL" id="MT142284">
    <property type="protein sequence ID" value="QJA77478.1"/>
    <property type="molecule type" value="Genomic_DNA"/>
</dbReference>
<dbReference type="EMBL" id="MT143911">
    <property type="protein sequence ID" value="QJH92679.1"/>
    <property type="molecule type" value="Genomic_DNA"/>
</dbReference>